<dbReference type="PRINTS" id="PR00080">
    <property type="entry name" value="SDRFAMILY"/>
</dbReference>
<dbReference type="Proteomes" id="UP000268084">
    <property type="component" value="Chromosome"/>
</dbReference>
<keyword evidence="2" id="KW-0560">Oxidoreductase</keyword>
<dbReference type="InterPro" id="IPR036291">
    <property type="entry name" value="NAD(P)-bd_dom_sf"/>
</dbReference>
<organism evidence="4 5">
    <name type="scientific">Nakamurella antarctica</name>
    <dbReference type="NCBI Taxonomy" id="1902245"/>
    <lineage>
        <taxon>Bacteria</taxon>
        <taxon>Bacillati</taxon>
        <taxon>Actinomycetota</taxon>
        <taxon>Actinomycetes</taxon>
        <taxon>Nakamurellales</taxon>
        <taxon>Nakamurellaceae</taxon>
        <taxon>Nakamurella</taxon>
    </lineage>
</organism>
<gene>
    <name evidence="4" type="ORF">EH165_00685</name>
</gene>
<dbReference type="RefSeq" id="WP_124797587.1">
    <property type="nucleotide sequence ID" value="NZ_CP034170.1"/>
</dbReference>
<dbReference type="PANTHER" id="PTHR42760:SF133">
    <property type="entry name" value="3-OXOACYL-[ACYL-CARRIER-PROTEIN] REDUCTASE"/>
    <property type="match status" value="1"/>
</dbReference>
<dbReference type="NCBIfam" id="NF005559">
    <property type="entry name" value="PRK07231.1"/>
    <property type="match status" value="1"/>
</dbReference>
<dbReference type="CDD" id="cd05233">
    <property type="entry name" value="SDR_c"/>
    <property type="match status" value="1"/>
</dbReference>
<dbReference type="Pfam" id="PF13561">
    <property type="entry name" value="adh_short_C2"/>
    <property type="match status" value="1"/>
</dbReference>
<proteinExistence type="inferred from homology"/>
<accession>A0A3G8ZHQ3</accession>
<reference evidence="4 5" key="2">
    <citation type="submission" date="2018-12" db="EMBL/GenBank/DDBJ databases">
        <title>Nakamurella antarcticus sp. nov., isolated from Antarctica South Shetland Islands soil.</title>
        <authorList>
            <person name="Peng F."/>
        </authorList>
    </citation>
    <scope>NUCLEOTIDE SEQUENCE [LARGE SCALE GENOMIC DNA]</scope>
    <source>
        <strain evidence="4 5">S14-144</strain>
    </source>
</reference>
<dbReference type="InterPro" id="IPR057326">
    <property type="entry name" value="KR_dom"/>
</dbReference>
<name>A0A3G8ZHQ3_9ACTN</name>
<dbReference type="InterPro" id="IPR002347">
    <property type="entry name" value="SDR_fam"/>
</dbReference>
<evidence type="ECO:0000259" key="3">
    <source>
        <dbReference type="SMART" id="SM00822"/>
    </source>
</evidence>
<evidence type="ECO:0000256" key="1">
    <source>
        <dbReference type="ARBA" id="ARBA00006484"/>
    </source>
</evidence>
<dbReference type="EMBL" id="CP034170">
    <property type="protein sequence ID" value="AZI56902.1"/>
    <property type="molecule type" value="Genomic_DNA"/>
</dbReference>
<dbReference type="Gene3D" id="3.40.50.720">
    <property type="entry name" value="NAD(P)-binding Rossmann-like Domain"/>
    <property type="match status" value="1"/>
</dbReference>
<dbReference type="InterPro" id="IPR020904">
    <property type="entry name" value="Sc_DH/Rdtase_CS"/>
</dbReference>
<evidence type="ECO:0000313" key="4">
    <source>
        <dbReference type="EMBL" id="AZI56902.1"/>
    </source>
</evidence>
<dbReference type="GO" id="GO:0006633">
    <property type="term" value="P:fatty acid biosynthetic process"/>
    <property type="evidence" value="ECO:0007669"/>
    <property type="project" value="TreeGrafter"/>
</dbReference>
<reference evidence="4 5" key="1">
    <citation type="submission" date="2018-11" db="EMBL/GenBank/DDBJ databases">
        <authorList>
            <person name="Da X."/>
        </authorList>
    </citation>
    <scope>NUCLEOTIDE SEQUENCE [LARGE SCALE GENOMIC DNA]</scope>
    <source>
        <strain evidence="4 5">S14-144</strain>
    </source>
</reference>
<dbReference type="FunFam" id="3.40.50.720:FF:000084">
    <property type="entry name" value="Short-chain dehydrogenase reductase"/>
    <property type="match status" value="1"/>
</dbReference>
<dbReference type="AlphaFoldDB" id="A0A3G8ZHQ3"/>
<feature type="domain" description="Ketoreductase" evidence="3">
    <location>
        <begin position="12"/>
        <end position="198"/>
    </location>
</feature>
<protein>
    <submittedName>
        <fullName evidence="4">SDR family oxidoreductase</fullName>
    </submittedName>
</protein>
<dbReference type="GO" id="GO:0016616">
    <property type="term" value="F:oxidoreductase activity, acting on the CH-OH group of donors, NAD or NADP as acceptor"/>
    <property type="evidence" value="ECO:0007669"/>
    <property type="project" value="TreeGrafter"/>
</dbReference>
<evidence type="ECO:0000256" key="2">
    <source>
        <dbReference type="ARBA" id="ARBA00023002"/>
    </source>
</evidence>
<dbReference type="GO" id="GO:0048038">
    <property type="term" value="F:quinone binding"/>
    <property type="evidence" value="ECO:0007669"/>
    <property type="project" value="TreeGrafter"/>
</dbReference>
<keyword evidence="5" id="KW-1185">Reference proteome</keyword>
<dbReference type="KEGG" id="nak:EH165_00685"/>
<dbReference type="PANTHER" id="PTHR42760">
    <property type="entry name" value="SHORT-CHAIN DEHYDROGENASES/REDUCTASES FAMILY MEMBER"/>
    <property type="match status" value="1"/>
</dbReference>
<dbReference type="PRINTS" id="PR00081">
    <property type="entry name" value="GDHRDH"/>
</dbReference>
<dbReference type="SUPFAM" id="SSF51735">
    <property type="entry name" value="NAD(P)-binding Rossmann-fold domains"/>
    <property type="match status" value="1"/>
</dbReference>
<dbReference type="PROSITE" id="PS00061">
    <property type="entry name" value="ADH_SHORT"/>
    <property type="match status" value="1"/>
</dbReference>
<sequence length="266" mass="27764">MSAPSANLLAGRIAVITGAASGIGLAIANRYAEQSASLALIDLNQDRTTAAAESISRRTGARTIGIAADVSDEKSMQRALALVQETLGTSDIVVPNAGILVLKDALDITVEEFDRVLRINLTGSFLTAKVFGQAMVQANRPGSIIFTSSLFGKRGGRGNGAYSASKFGLIGLAQSMAAELAPAGIRVNVVCPGQIDSDMLSQLFDDRARDNSTTPEHERDIFTSRIPVGRLGSPGDVADTFLYLASDLSAYVTGQDITVDGGWSVG</sequence>
<dbReference type="SMART" id="SM00822">
    <property type="entry name" value="PKS_KR"/>
    <property type="match status" value="1"/>
</dbReference>
<comment type="similarity">
    <text evidence="1">Belongs to the short-chain dehydrogenases/reductases (SDR) family.</text>
</comment>
<dbReference type="OrthoDB" id="517007at2"/>
<evidence type="ECO:0000313" key="5">
    <source>
        <dbReference type="Proteomes" id="UP000268084"/>
    </source>
</evidence>